<evidence type="ECO:0000313" key="2">
    <source>
        <dbReference type="Proteomes" id="UP001177597"/>
    </source>
</evidence>
<reference evidence="1" key="1">
    <citation type="submission" date="2023-04" db="EMBL/GenBank/DDBJ databases">
        <title>Genome dynamics across the evolutionary transition to endosymbiosis.</title>
        <authorList>
            <person name="Siozios S."/>
            <person name="Nadal-Jimenez P."/>
            <person name="Azagi T."/>
            <person name="Sprong H."/>
            <person name="Frost C.L."/>
            <person name="Parratt S.R."/>
            <person name="Taylor G."/>
            <person name="Brettell L."/>
            <person name="Lew K.C."/>
            <person name="Croft L."/>
            <person name="King K.C."/>
            <person name="Brockhurst M.A."/>
            <person name="Hypsa V."/>
            <person name="Novakova E."/>
            <person name="Darby A.C."/>
            <person name="Hurst G.D.D."/>
        </authorList>
    </citation>
    <scope>NUCLEOTIDE SEQUENCE</scope>
    <source>
        <strain evidence="1">AIh</strain>
    </source>
</reference>
<dbReference type="RefSeq" id="WP_280628591.1">
    <property type="nucleotide sequence ID" value="NZ_CP123498.1"/>
</dbReference>
<dbReference type="AlphaFoldDB" id="A0AA95GDV2"/>
<protein>
    <submittedName>
        <fullName evidence="1">Uncharacterized protein</fullName>
    </submittedName>
</protein>
<name>A0AA95GDV2_9GAMM</name>
<sequence>MAVVSKFIRDLDPRKDMEEQLKETLNILVKLGEAKLENFKHEMNNSWHQSDEDSLAPGVTKDFQTERMHVMTKTDSKDAVGSAIAKTIESAFSLSQEPNGEKVGKFIEELATNGLDAVLGSGSASEDQYKQYIIYPDKDFLCRCDIWYWRYSIESKGFQEKLEHVVIYRMQYGAVDISRVDPFAVAHWFNKWSLDTESAKATLDQVEELMKAAERAKKLSAPIPAAAMTTSILAITCPHVSLEELRHQLLRTRNLKHNLDFIDYS</sequence>
<dbReference type="EMBL" id="CP123498">
    <property type="protein sequence ID" value="WGL94234.1"/>
    <property type="molecule type" value="Genomic_DNA"/>
</dbReference>
<accession>A0AA95GDV2</accession>
<gene>
    <name evidence="1" type="ORF">QE207_10825</name>
</gene>
<proteinExistence type="predicted"/>
<evidence type="ECO:0000313" key="1">
    <source>
        <dbReference type="EMBL" id="WGL94234.1"/>
    </source>
</evidence>
<organism evidence="1 2">
    <name type="scientific">Arsenophonus nasoniae</name>
    <name type="common">son-killer infecting Nasonia vitripennis</name>
    <dbReference type="NCBI Taxonomy" id="638"/>
    <lineage>
        <taxon>Bacteria</taxon>
        <taxon>Pseudomonadati</taxon>
        <taxon>Pseudomonadota</taxon>
        <taxon>Gammaproteobacteria</taxon>
        <taxon>Enterobacterales</taxon>
        <taxon>Morganellaceae</taxon>
        <taxon>Arsenophonus</taxon>
    </lineage>
</organism>
<dbReference type="Proteomes" id="UP001177597">
    <property type="component" value="Chromosome"/>
</dbReference>